<dbReference type="Proteomes" id="UP000525389">
    <property type="component" value="Unassembled WGS sequence"/>
</dbReference>
<protein>
    <submittedName>
        <fullName evidence="1">Uncharacterized protein</fullName>
    </submittedName>
</protein>
<gene>
    <name evidence="1" type="ORF">HNQ09_001561</name>
</gene>
<reference evidence="1 2" key="1">
    <citation type="submission" date="2020-08" db="EMBL/GenBank/DDBJ databases">
        <title>Genomic Encyclopedia of Type Strains, Phase IV (KMG-IV): sequencing the most valuable type-strain genomes for metagenomic binning, comparative biology and taxonomic classification.</title>
        <authorList>
            <person name="Goeker M."/>
        </authorList>
    </citation>
    <scope>NUCLEOTIDE SEQUENCE [LARGE SCALE GENOMIC DNA]</scope>
    <source>
        <strain evidence="1 2">DSM 101791</strain>
    </source>
</reference>
<proteinExistence type="predicted"/>
<comment type="caution">
    <text evidence="1">The sequence shown here is derived from an EMBL/GenBank/DDBJ whole genome shotgun (WGS) entry which is preliminary data.</text>
</comment>
<dbReference type="AlphaFoldDB" id="A0A7W8LPU0"/>
<keyword evidence="2" id="KW-1185">Reference proteome</keyword>
<accession>A0A7W8LPU0</accession>
<evidence type="ECO:0000313" key="2">
    <source>
        <dbReference type="Proteomes" id="UP000525389"/>
    </source>
</evidence>
<organism evidence="1 2">
    <name type="scientific">Deinococcus budaensis</name>
    <dbReference type="NCBI Taxonomy" id="1665626"/>
    <lineage>
        <taxon>Bacteria</taxon>
        <taxon>Thermotogati</taxon>
        <taxon>Deinococcota</taxon>
        <taxon>Deinococci</taxon>
        <taxon>Deinococcales</taxon>
        <taxon>Deinococcaceae</taxon>
        <taxon>Deinococcus</taxon>
    </lineage>
</organism>
<dbReference type="EMBL" id="JACHFN010000005">
    <property type="protein sequence ID" value="MBB5234123.1"/>
    <property type="molecule type" value="Genomic_DNA"/>
</dbReference>
<sequence>MIGFPAGHTAMPGLVLGRKDVQEGFASIPLDLVYEGFRKQREDRA</sequence>
<dbReference type="RefSeq" id="WP_184027574.1">
    <property type="nucleotide sequence ID" value="NZ_JACHFN010000005.1"/>
</dbReference>
<name>A0A7W8LPU0_9DEIO</name>
<evidence type="ECO:0000313" key="1">
    <source>
        <dbReference type="EMBL" id="MBB5234123.1"/>
    </source>
</evidence>